<keyword evidence="4" id="KW-0274">FAD</keyword>
<dbReference type="GO" id="GO:0016614">
    <property type="term" value="F:oxidoreductase activity, acting on CH-OH group of donors"/>
    <property type="evidence" value="ECO:0007669"/>
    <property type="project" value="InterPro"/>
</dbReference>
<dbReference type="Pfam" id="PF05199">
    <property type="entry name" value="GMC_oxred_C"/>
    <property type="match status" value="1"/>
</dbReference>
<dbReference type="InterPro" id="IPR007867">
    <property type="entry name" value="GMC_OxRtase_C"/>
</dbReference>
<dbReference type="PANTHER" id="PTHR42784">
    <property type="entry name" value="PYRANOSE 2-OXIDASE"/>
    <property type="match status" value="1"/>
</dbReference>
<dbReference type="Proteomes" id="UP000076079">
    <property type="component" value="Chromosome"/>
</dbReference>
<keyword evidence="9" id="KW-1185">Reference proteome</keyword>
<comment type="similarity">
    <text evidence="2">Belongs to the GMC oxidoreductase family.</text>
</comment>
<evidence type="ECO:0000256" key="1">
    <source>
        <dbReference type="ARBA" id="ARBA00001974"/>
    </source>
</evidence>
<accession>A0A143PE88</accession>
<dbReference type="PANTHER" id="PTHR42784:SF1">
    <property type="entry name" value="PYRANOSE 2-OXIDASE"/>
    <property type="match status" value="1"/>
</dbReference>
<dbReference type="SUPFAM" id="SSF54373">
    <property type="entry name" value="FAD-linked reductases, C-terminal domain"/>
    <property type="match status" value="1"/>
</dbReference>
<dbReference type="Gene3D" id="3.50.50.60">
    <property type="entry name" value="FAD/NAD(P)-binding domain"/>
    <property type="match status" value="2"/>
</dbReference>
<proteinExistence type="inferred from homology"/>
<dbReference type="SUPFAM" id="SSF51905">
    <property type="entry name" value="FAD/NAD(P)-binding domain"/>
    <property type="match status" value="1"/>
</dbReference>
<evidence type="ECO:0000256" key="4">
    <source>
        <dbReference type="ARBA" id="ARBA00022827"/>
    </source>
</evidence>
<comment type="cofactor">
    <cofactor evidence="1">
        <name>FAD</name>
        <dbReference type="ChEBI" id="CHEBI:57692"/>
    </cofactor>
</comment>
<reference evidence="8 9" key="1">
    <citation type="journal article" date="2016" name="Genome Announc.">
        <title>First Complete Genome Sequence of a Subdivision 6 Acidobacterium Strain.</title>
        <authorList>
            <person name="Huang S."/>
            <person name="Vieira S."/>
            <person name="Bunk B."/>
            <person name="Riedel T."/>
            <person name="Sproer C."/>
            <person name="Overmann J."/>
        </authorList>
    </citation>
    <scope>NUCLEOTIDE SEQUENCE [LARGE SCALE GENOMIC DNA]</scope>
    <source>
        <strain evidence="9">DSM 100886 HEG_-6_39</strain>
    </source>
</reference>
<dbReference type="RefSeq" id="WP_110168906.1">
    <property type="nucleotide sequence ID" value="NZ_CP015136.1"/>
</dbReference>
<feature type="domain" description="Glucose-methanol-choline oxidoreductase N-terminal" evidence="6">
    <location>
        <begin position="85"/>
        <end position="303"/>
    </location>
</feature>
<evidence type="ECO:0000256" key="5">
    <source>
        <dbReference type="ARBA" id="ARBA00023002"/>
    </source>
</evidence>
<sequence>MPVQSVAKVHPVIVVGSGASGGMAAWNLTRQGVDVLLLDAGEKFDRAKFWTHVTPWEDRARRARGERPPEFFLDTKEQPYLTPEGKDFQLNRAWGIGGKTNVWGRVSLRYSEMDFRAGERDGWDIPWPIHYSDLAPYYDKVDQLIGVCGGDDDSEVLPGSKYFLPPPQMRCAEVAMWRASATIGIPFVRGRRANMTKPVRGFPACHYCGQCGRGCDTASFFCSADHLLPDAMKTGKLEIRSNAVAARVLVDDKGLAKGIQYFDRKTGAEQQVLGKVVVIGASCVDTTRILLNSTSLHHPNGIGNGSDVIGRFLCEQIRLNARGFMPSLYGKAATDDKGISGEHVYMPRFNHRPDRKRDYLRGFGMQFWNTGTNSEGAGHYARGLPGFGSGYKDEVRKRFPAYVELHPFGEVLPYADNRITVDKAKTDRYGVPLLHIDYSTRDNERKMFEHMADTLEEIAHASGIELFDYRRGEADRNGSAIHEHGTCRMGDDSKKSALNKFNQMHEVKNLFVVDGSSFTAASEKNPTITILSLAWRATDYLAEELKRGNL</sequence>
<evidence type="ECO:0000259" key="6">
    <source>
        <dbReference type="Pfam" id="PF00732"/>
    </source>
</evidence>
<name>A0A143PE88_LUTPR</name>
<dbReference type="EC" id="1.1.3.-" evidence="8"/>
<evidence type="ECO:0000256" key="3">
    <source>
        <dbReference type="ARBA" id="ARBA00022630"/>
    </source>
</evidence>
<dbReference type="AlphaFoldDB" id="A0A143PE88"/>
<dbReference type="InterPro" id="IPR036188">
    <property type="entry name" value="FAD/NAD-bd_sf"/>
</dbReference>
<dbReference type="InterPro" id="IPR000172">
    <property type="entry name" value="GMC_OxRdtase_N"/>
</dbReference>
<dbReference type="STRING" id="1855912.LuPra_00053"/>
<dbReference type="KEGG" id="abac:LuPra_00053"/>
<evidence type="ECO:0000259" key="7">
    <source>
        <dbReference type="Pfam" id="PF05199"/>
    </source>
</evidence>
<dbReference type="InterPro" id="IPR051473">
    <property type="entry name" value="P2Ox-like"/>
</dbReference>
<evidence type="ECO:0000256" key="2">
    <source>
        <dbReference type="ARBA" id="ARBA00010790"/>
    </source>
</evidence>
<dbReference type="Pfam" id="PF00732">
    <property type="entry name" value="GMC_oxred_N"/>
    <property type="match status" value="1"/>
</dbReference>
<reference evidence="9" key="2">
    <citation type="submission" date="2016-04" db="EMBL/GenBank/DDBJ databases">
        <title>First Complete Genome Sequence of a Subdivision 6 Acidobacterium.</title>
        <authorList>
            <person name="Huang S."/>
            <person name="Vieira S."/>
            <person name="Bunk B."/>
            <person name="Riedel T."/>
            <person name="Sproeer C."/>
            <person name="Overmann J."/>
        </authorList>
    </citation>
    <scope>NUCLEOTIDE SEQUENCE [LARGE SCALE GENOMIC DNA]</scope>
    <source>
        <strain evidence="9">DSM 100886 HEG_-6_39</strain>
    </source>
</reference>
<dbReference type="Pfam" id="PF13450">
    <property type="entry name" value="NAD_binding_8"/>
    <property type="match status" value="1"/>
</dbReference>
<feature type="domain" description="Glucose-methanol-choline oxidoreductase C-terminal" evidence="7">
    <location>
        <begin position="413"/>
        <end position="534"/>
    </location>
</feature>
<dbReference type="GO" id="GO:0050660">
    <property type="term" value="F:flavin adenine dinucleotide binding"/>
    <property type="evidence" value="ECO:0007669"/>
    <property type="project" value="InterPro"/>
</dbReference>
<dbReference type="OrthoDB" id="9787779at2"/>
<organism evidence="8 9">
    <name type="scientific">Luteitalea pratensis</name>
    <dbReference type="NCBI Taxonomy" id="1855912"/>
    <lineage>
        <taxon>Bacteria</taxon>
        <taxon>Pseudomonadati</taxon>
        <taxon>Acidobacteriota</taxon>
        <taxon>Vicinamibacteria</taxon>
        <taxon>Vicinamibacterales</taxon>
        <taxon>Vicinamibacteraceae</taxon>
        <taxon>Luteitalea</taxon>
    </lineage>
</organism>
<dbReference type="EMBL" id="CP015136">
    <property type="protein sequence ID" value="AMY06892.1"/>
    <property type="molecule type" value="Genomic_DNA"/>
</dbReference>
<evidence type="ECO:0000313" key="9">
    <source>
        <dbReference type="Proteomes" id="UP000076079"/>
    </source>
</evidence>
<keyword evidence="3" id="KW-0285">Flavoprotein</keyword>
<gene>
    <name evidence="8" type="primary">livQ_1</name>
    <name evidence="8" type="ORF">LuPra_00053</name>
</gene>
<evidence type="ECO:0000313" key="8">
    <source>
        <dbReference type="EMBL" id="AMY06892.1"/>
    </source>
</evidence>
<protein>
    <submittedName>
        <fullName evidence="8">6'''-hydroxyparomomycin C oxidase</fullName>
        <ecNumber evidence="8">1.1.3.-</ecNumber>
    </submittedName>
</protein>
<keyword evidence="5 8" id="KW-0560">Oxidoreductase</keyword>